<dbReference type="OrthoDB" id="9970205at2"/>
<keyword evidence="1" id="KW-1133">Transmembrane helix</keyword>
<dbReference type="EMBL" id="VCLB01000010">
    <property type="protein sequence ID" value="TNB46425.1"/>
    <property type="molecule type" value="Genomic_DNA"/>
</dbReference>
<reference evidence="2 3" key="2">
    <citation type="submission" date="2019-06" db="EMBL/GenBank/DDBJ databases">
        <title>Martelella lutilitoris sp. nov., isolated from a tidal mudflat.</title>
        <authorList>
            <person name="Kim Y.-J."/>
        </authorList>
    </citation>
    <scope>NUCLEOTIDE SEQUENCE [LARGE SCALE GENOMIC DNA]</scope>
    <source>
        <strain evidence="2 3">GH2-6</strain>
    </source>
</reference>
<evidence type="ECO:0000256" key="1">
    <source>
        <dbReference type="SAM" id="Phobius"/>
    </source>
</evidence>
<name>A0A5C4JLS7_9HYPH</name>
<evidence type="ECO:0000313" key="3">
    <source>
        <dbReference type="Proteomes" id="UP000307874"/>
    </source>
</evidence>
<dbReference type="AlphaFoldDB" id="A0A5C4JLS7"/>
<feature type="transmembrane region" description="Helical" evidence="1">
    <location>
        <begin position="47"/>
        <end position="75"/>
    </location>
</feature>
<keyword evidence="3" id="KW-1185">Reference proteome</keyword>
<organism evidence="2 3">
    <name type="scientific">Martelella lutilitoris</name>
    <dbReference type="NCBI Taxonomy" id="2583532"/>
    <lineage>
        <taxon>Bacteria</taxon>
        <taxon>Pseudomonadati</taxon>
        <taxon>Pseudomonadota</taxon>
        <taxon>Alphaproteobacteria</taxon>
        <taxon>Hyphomicrobiales</taxon>
        <taxon>Aurantimonadaceae</taxon>
        <taxon>Martelella</taxon>
    </lineage>
</organism>
<dbReference type="Proteomes" id="UP000307874">
    <property type="component" value="Unassembled WGS sequence"/>
</dbReference>
<proteinExistence type="predicted"/>
<keyword evidence="1" id="KW-0472">Membrane</keyword>
<sequence length="79" mass="8574">MTTATADAFEEPEFVFAHRLRAMASRDADDARIIYLSKHARGKGTNWALWLTIVGSLAFFAASLAGVYALAGLILRTVS</sequence>
<dbReference type="RefSeq" id="WP_138749873.1">
    <property type="nucleotide sequence ID" value="NZ_VCLB01000010.1"/>
</dbReference>
<keyword evidence="1" id="KW-0812">Transmembrane</keyword>
<comment type="caution">
    <text evidence="2">The sequence shown here is derived from an EMBL/GenBank/DDBJ whole genome shotgun (WGS) entry which is preliminary data.</text>
</comment>
<reference evidence="2 3" key="1">
    <citation type="submission" date="2019-05" db="EMBL/GenBank/DDBJ databases">
        <authorList>
            <person name="Lee S.D."/>
        </authorList>
    </citation>
    <scope>NUCLEOTIDE SEQUENCE [LARGE SCALE GENOMIC DNA]</scope>
    <source>
        <strain evidence="2 3">GH2-6</strain>
    </source>
</reference>
<evidence type="ECO:0000313" key="2">
    <source>
        <dbReference type="EMBL" id="TNB46425.1"/>
    </source>
</evidence>
<protein>
    <submittedName>
        <fullName evidence="2">Uncharacterized protein</fullName>
    </submittedName>
</protein>
<gene>
    <name evidence="2" type="ORF">FF124_18040</name>
</gene>
<accession>A0A5C4JLS7</accession>